<evidence type="ECO:0008006" key="4">
    <source>
        <dbReference type="Google" id="ProtNLM"/>
    </source>
</evidence>
<evidence type="ECO:0000256" key="1">
    <source>
        <dbReference type="ARBA" id="ARBA00006539"/>
    </source>
</evidence>
<sequence length="126" mass="15220">MSHFTTIMPTMKELEQWIFRKMQEEFASAMKKVLEMLDQQILEQRDRERYRVKEEREASVNTVFGNIRFKRRLYHDRQSGKYVYLLDRMLQFEGRGKVSPYLEETAIVFASQGPSYRDSAKRLEQL</sequence>
<dbReference type="Pfam" id="PF06782">
    <property type="entry name" value="UPF0236"/>
    <property type="match status" value="1"/>
</dbReference>
<gene>
    <name evidence="2" type="ORF">IJ22_48030</name>
</gene>
<dbReference type="STRING" id="162209.IJ22_48030"/>
<comment type="similarity">
    <text evidence="1">Belongs to the UPF0236 family.</text>
</comment>
<name>A0A0U2UFQ2_9BACL</name>
<keyword evidence="3" id="KW-1185">Reference proteome</keyword>
<evidence type="ECO:0000313" key="2">
    <source>
        <dbReference type="EMBL" id="ALS25065.1"/>
    </source>
</evidence>
<dbReference type="Proteomes" id="UP000061660">
    <property type="component" value="Chromosome"/>
</dbReference>
<proteinExistence type="inferred from homology"/>
<dbReference type="EMBL" id="CP013652">
    <property type="protein sequence ID" value="ALS25065.1"/>
    <property type="molecule type" value="Genomic_DNA"/>
</dbReference>
<dbReference type="AlphaFoldDB" id="A0A0U2UFQ2"/>
<dbReference type="PATRIC" id="fig|162209.4.peg.5064"/>
<reference evidence="3" key="1">
    <citation type="submission" date="2015-12" db="EMBL/GenBank/DDBJ databases">
        <title>Complete genome sequences of two moderately thermophilic Paenibacillus species.</title>
        <authorList>
            <person name="Butler R.III."/>
            <person name="Wang J."/>
            <person name="Stark B.C."/>
            <person name="Pombert J.-F."/>
        </authorList>
    </citation>
    <scope>NUCLEOTIDE SEQUENCE [LARGE SCALE GENOMIC DNA]</scope>
    <source>
        <strain evidence="3">32O-Y</strain>
    </source>
</reference>
<protein>
    <recommendedName>
        <fullName evidence="4">ISLre2 family transposase</fullName>
    </recommendedName>
</protein>
<organism evidence="2 3">
    <name type="scientific">Paenibacillus naphthalenovorans</name>
    <dbReference type="NCBI Taxonomy" id="162209"/>
    <lineage>
        <taxon>Bacteria</taxon>
        <taxon>Bacillati</taxon>
        <taxon>Bacillota</taxon>
        <taxon>Bacilli</taxon>
        <taxon>Bacillales</taxon>
        <taxon>Paenibacillaceae</taxon>
        <taxon>Paenibacillus</taxon>
    </lineage>
</organism>
<dbReference type="InterPro" id="IPR009620">
    <property type="entry name" value="UPF0236"/>
</dbReference>
<accession>A0A0U2UFQ2</accession>
<reference evidence="2 3" key="2">
    <citation type="journal article" date="2016" name="Genome Announc.">
        <title>Complete Genome Sequences of Two Interactive Moderate Thermophiles, Paenibacillus napthalenovorans 32O-Y and Paenibacillus sp. 32O-W.</title>
        <authorList>
            <person name="Butler R.R.III."/>
            <person name="Wang J."/>
            <person name="Stark B.C."/>
            <person name="Pombert J.F."/>
        </authorList>
    </citation>
    <scope>NUCLEOTIDE SEQUENCE [LARGE SCALE GENOMIC DNA]</scope>
    <source>
        <strain evidence="2 3">32O-Y</strain>
    </source>
</reference>
<evidence type="ECO:0000313" key="3">
    <source>
        <dbReference type="Proteomes" id="UP000061660"/>
    </source>
</evidence>
<dbReference type="KEGG" id="pnp:IJ22_48030"/>